<dbReference type="InterPro" id="IPR015590">
    <property type="entry name" value="Aldehyde_DH_dom"/>
</dbReference>
<dbReference type="RefSeq" id="WP_207862809.1">
    <property type="nucleotide sequence ID" value="NZ_JAFREP010000044.1"/>
</dbReference>
<gene>
    <name evidence="6" type="ORF">J3U88_30510</name>
</gene>
<dbReference type="AlphaFoldDB" id="A0A8J7QAA9"/>
<dbReference type="PROSITE" id="PS00070">
    <property type="entry name" value="ALDEHYDE_DEHYDR_CYS"/>
    <property type="match status" value="1"/>
</dbReference>
<dbReference type="PANTHER" id="PTHR11699">
    <property type="entry name" value="ALDEHYDE DEHYDROGENASE-RELATED"/>
    <property type="match status" value="1"/>
</dbReference>
<comment type="caution">
    <text evidence="6">The sequence shown here is derived from an EMBL/GenBank/DDBJ whole genome shotgun (WGS) entry which is preliminary data.</text>
</comment>
<dbReference type="Gene3D" id="3.40.309.10">
    <property type="entry name" value="Aldehyde Dehydrogenase, Chain A, domain 2"/>
    <property type="match status" value="1"/>
</dbReference>
<dbReference type="InterPro" id="IPR016161">
    <property type="entry name" value="Ald_DH/histidinol_DH"/>
</dbReference>
<dbReference type="SUPFAM" id="SSF53720">
    <property type="entry name" value="ALDH-like"/>
    <property type="match status" value="1"/>
</dbReference>
<dbReference type="InterPro" id="IPR029510">
    <property type="entry name" value="Ald_DH_CS_GLU"/>
</dbReference>
<evidence type="ECO:0000256" key="1">
    <source>
        <dbReference type="ARBA" id="ARBA00009986"/>
    </source>
</evidence>
<comment type="similarity">
    <text evidence="1 4">Belongs to the aldehyde dehydrogenase family.</text>
</comment>
<dbReference type="CDD" id="cd07097">
    <property type="entry name" value="ALDH_KGSADH-YcbD"/>
    <property type="match status" value="1"/>
</dbReference>
<name>A0A8J7QAA9_9BACT</name>
<organism evidence="6 7">
    <name type="scientific">Acanthopleuribacter pedis</name>
    <dbReference type="NCBI Taxonomy" id="442870"/>
    <lineage>
        <taxon>Bacteria</taxon>
        <taxon>Pseudomonadati</taxon>
        <taxon>Acidobacteriota</taxon>
        <taxon>Holophagae</taxon>
        <taxon>Acanthopleuribacterales</taxon>
        <taxon>Acanthopleuribacteraceae</taxon>
        <taxon>Acanthopleuribacter</taxon>
    </lineage>
</organism>
<reference evidence="6" key="1">
    <citation type="submission" date="2021-03" db="EMBL/GenBank/DDBJ databases">
        <authorList>
            <person name="Wang G."/>
        </authorList>
    </citation>
    <scope>NUCLEOTIDE SEQUENCE</scope>
    <source>
        <strain evidence="6">KCTC 12899</strain>
    </source>
</reference>
<dbReference type="InterPro" id="IPR016162">
    <property type="entry name" value="Ald_DH_N"/>
</dbReference>
<dbReference type="EMBL" id="JAFREP010000044">
    <property type="protein sequence ID" value="MBO1322837.1"/>
    <property type="molecule type" value="Genomic_DNA"/>
</dbReference>
<protein>
    <submittedName>
        <fullName evidence="6">Aldehyde dehydrogenase family protein</fullName>
    </submittedName>
</protein>
<dbReference type="Proteomes" id="UP000664417">
    <property type="component" value="Unassembled WGS sequence"/>
</dbReference>
<keyword evidence="2 4" id="KW-0560">Oxidoreductase</keyword>
<evidence type="ECO:0000313" key="7">
    <source>
        <dbReference type="Proteomes" id="UP000664417"/>
    </source>
</evidence>
<dbReference type="FunFam" id="3.40.309.10:FF:000012">
    <property type="entry name" value="Betaine aldehyde dehydrogenase"/>
    <property type="match status" value="1"/>
</dbReference>
<dbReference type="PROSITE" id="PS00687">
    <property type="entry name" value="ALDEHYDE_DEHYDR_GLU"/>
    <property type="match status" value="1"/>
</dbReference>
<feature type="active site" evidence="3">
    <location>
        <position position="245"/>
    </location>
</feature>
<sequence length="476" mass="50768">MKANYINGQWRESDASLPNINPSDLADKVDDFAVATGDDVAEAVAAAREAAPAWAGLTPQARADILETIGREIVERKQELGDLLAREEGKTLAEGIGEVNRAGQIFKYFAGEALRCEGSILDSIRPGVSVEVTREPLGVVGAVTPWNFPSAIPAWKMAPALAFGNTVVLKPAEWAPASAWALIDICSRTDMPAGTVNLVMGSGIDTGAALVGNPDLNALSFTGSRTTGNHIAKTCLAQNTKFQLEMGGKNPLIVLDDADLDQAVKVAVNGAFFSSGQRCTASSRLIVTEGIHDRFVSHLKEALAGLVVGDARDPSTHIGPVIDGRQLEKILATIEEGRREGARLVFGGDRVKAAKEGHYLSPTLFCDTHNTMVINREEIFGPVATVQCVKNYEEALAVANDSEYGLSAGICTNSLKFANHFKRHAQAGMIMVNLPTAGVDYHVPFGGTKQSSYGHREQGREAIGFYTSVKTTYLGC</sequence>
<dbReference type="Pfam" id="PF00171">
    <property type="entry name" value="Aldedh"/>
    <property type="match status" value="1"/>
</dbReference>
<dbReference type="GO" id="GO:0016620">
    <property type="term" value="F:oxidoreductase activity, acting on the aldehyde or oxo group of donors, NAD or NADP as acceptor"/>
    <property type="evidence" value="ECO:0007669"/>
    <property type="project" value="InterPro"/>
</dbReference>
<evidence type="ECO:0000256" key="4">
    <source>
        <dbReference type="RuleBase" id="RU003345"/>
    </source>
</evidence>
<dbReference type="InterPro" id="IPR016160">
    <property type="entry name" value="Ald_DH_CS_CYS"/>
</dbReference>
<dbReference type="Gene3D" id="3.40.605.10">
    <property type="entry name" value="Aldehyde Dehydrogenase, Chain A, domain 1"/>
    <property type="match status" value="1"/>
</dbReference>
<evidence type="ECO:0000259" key="5">
    <source>
        <dbReference type="Pfam" id="PF00171"/>
    </source>
</evidence>
<feature type="domain" description="Aldehyde dehydrogenase" evidence="5">
    <location>
        <begin position="10"/>
        <end position="471"/>
    </location>
</feature>
<accession>A0A8J7QAA9</accession>
<dbReference type="FunFam" id="3.40.605.10:FF:000007">
    <property type="entry name" value="NAD/NADP-dependent betaine aldehyde dehydrogenase"/>
    <property type="match status" value="1"/>
</dbReference>
<evidence type="ECO:0000256" key="2">
    <source>
        <dbReference type="ARBA" id="ARBA00023002"/>
    </source>
</evidence>
<proteinExistence type="inferred from homology"/>
<evidence type="ECO:0000313" key="6">
    <source>
        <dbReference type="EMBL" id="MBO1322837.1"/>
    </source>
</evidence>
<evidence type="ECO:0000256" key="3">
    <source>
        <dbReference type="PROSITE-ProRule" id="PRU10007"/>
    </source>
</evidence>
<keyword evidence="7" id="KW-1185">Reference proteome</keyword>
<dbReference type="InterPro" id="IPR016163">
    <property type="entry name" value="Ald_DH_C"/>
</dbReference>